<dbReference type="EMBL" id="JACIEC010000001">
    <property type="protein sequence ID" value="MBB4143367.1"/>
    <property type="molecule type" value="Genomic_DNA"/>
</dbReference>
<dbReference type="PROSITE" id="PS50005">
    <property type="entry name" value="TPR"/>
    <property type="match status" value="1"/>
</dbReference>
<dbReference type="InterPro" id="IPR019734">
    <property type="entry name" value="TPR_rpt"/>
</dbReference>
<evidence type="ECO:0000256" key="1">
    <source>
        <dbReference type="PROSITE-ProRule" id="PRU00339"/>
    </source>
</evidence>
<feature type="domain" description="Methyltransferase type 12" evidence="2">
    <location>
        <begin position="146"/>
        <end position="244"/>
    </location>
</feature>
<dbReference type="Proteomes" id="UP000519897">
    <property type="component" value="Unassembled WGS sequence"/>
</dbReference>
<evidence type="ECO:0000313" key="3">
    <source>
        <dbReference type="EMBL" id="MBB4143367.1"/>
    </source>
</evidence>
<evidence type="ECO:0000313" key="4">
    <source>
        <dbReference type="Proteomes" id="UP000519897"/>
    </source>
</evidence>
<dbReference type="GO" id="GO:0008168">
    <property type="term" value="F:methyltransferase activity"/>
    <property type="evidence" value="ECO:0007669"/>
    <property type="project" value="UniProtKB-KW"/>
</dbReference>
<protein>
    <submittedName>
        <fullName evidence="3">Putative TPR repeat methyltransferase</fullName>
    </submittedName>
</protein>
<evidence type="ECO:0000259" key="2">
    <source>
        <dbReference type="Pfam" id="PF08242"/>
    </source>
</evidence>
<accession>A0A7W6PRU6</accession>
<dbReference type="InterPro" id="IPR029063">
    <property type="entry name" value="SAM-dependent_MTases_sf"/>
</dbReference>
<proteinExistence type="predicted"/>
<keyword evidence="3" id="KW-0808">Transferase</keyword>
<sequence length="311" mass="33451">MSANQFSSGDVIADRRADYARMLAESGDHAAAAELFEQALEIAPDWTAGWLLAGEAHQKAGAREAAIAAFEQVMKRDRQGLFGASLKLAALGATPAPDAPPSAYVEGLFDDYADRFEISLVEKLNYSVPAKLFALVQSHGPFDLTVDLGCGTGLFGVEIASDTARLEGFDLSANMLAKAGEKGIYHHLGQADLSRTDADTSLFSEDRPRHRADLVSAADVLMYLGNLDVPFALADELLKPRGLFAFSVEDAGSSTDGFVLQQSLRYAHTQSYIETLLASHGFDLVALSRTDIRMDAGKPVHGILFLARKRA</sequence>
<keyword evidence="1" id="KW-0802">TPR repeat</keyword>
<reference evidence="3 4" key="1">
    <citation type="submission" date="2020-08" db="EMBL/GenBank/DDBJ databases">
        <title>Genomic Encyclopedia of Type Strains, Phase IV (KMG-IV): sequencing the most valuable type-strain genomes for metagenomic binning, comparative biology and taxonomic classification.</title>
        <authorList>
            <person name="Goeker M."/>
        </authorList>
    </citation>
    <scope>NUCLEOTIDE SEQUENCE [LARGE SCALE GENOMIC DNA]</scope>
    <source>
        <strain evidence="3 4">DSM 29514</strain>
    </source>
</reference>
<dbReference type="RefSeq" id="WP_165133079.1">
    <property type="nucleotide sequence ID" value="NZ_CP049250.1"/>
</dbReference>
<dbReference type="SUPFAM" id="SSF53335">
    <property type="entry name" value="S-adenosyl-L-methionine-dependent methyltransferases"/>
    <property type="match status" value="1"/>
</dbReference>
<dbReference type="PANTHER" id="PTHR43861">
    <property type="entry name" value="TRANS-ACONITATE 2-METHYLTRANSFERASE-RELATED"/>
    <property type="match status" value="1"/>
</dbReference>
<keyword evidence="3" id="KW-0489">Methyltransferase</keyword>
<feature type="repeat" description="TPR" evidence="1">
    <location>
        <begin position="13"/>
        <end position="46"/>
    </location>
</feature>
<organism evidence="3 4">
    <name type="scientific">Rhizobium rhizoryzae</name>
    <dbReference type="NCBI Taxonomy" id="451876"/>
    <lineage>
        <taxon>Bacteria</taxon>
        <taxon>Pseudomonadati</taxon>
        <taxon>Pseudomonadota</taxon>
        <taxon>Alphaproteobacteria</taxon>
        <taxon>Hyphomicrobiales</taxon>
        <taxon>Rhizobiaceae</taxon>
        <taxon>Rhizobium/Agrobacterium group</taxon>
        <taxon>Rhizobium</taxon>
    </lineage>
</organism>
<comment type="caution">
    <text evidence="3">The sequence shown here is derived from an EMBL/GenBank/DDBJ whole genome shotgun (WGS) entry which is preliminary data.</text>
</comment>
<dbReference type="AlphaFoldDB" id="A0A7W6PRU6"/>
<keyword evidence="4" id="KW-1185">Reference proteome</keyword>
<dbReference type="SUPFAM" id="SSF48452">
    <property type="entry name" value="TPR-like"/>
    <property type="match status" value="1"/>
</dbReference>
<dbReference type="CDD" id="cd02440">
    <property type="entry name" value="AdoMet_MTases"/>
    <property type="match status" value="1"/>
</dbReference>
<gene>
    <name evidence="3" type="ORF">GGQ72_001866</name>
</gene>
<name>A0A7W6PRU6_9HYPH</name>
<dbReference type="InterPro" id="IPR011990">
    <property type="entry name" value="TPR-like_helical_dom_sf"/>
</dbReference>
<dbReference type="Gene3D" id="1.25.40.10">
    <property type="entry name" value="Tetratricopeptide repeat domain"/>
    <property type="match status" value="1"/>
</dbReference>
<dbReference type="Pfam" id="PF08242">
    <property type="entry name" value="Methyltransf_12"/>
    <property type="match status" value="1"/>
</dbReference>
<dbReference type="Pfam" id="PF14559">
    <property type="entry name" value="TPR_19"/>
    <property type="match status" value="1"/>
</dbReference>
<dbReference type="InterPro" id="IPR013217">
    <property type="entry name" value="Methyltransf_12"/>
</dbReference>
<dbReference type="GO" id="GO:0032259">
    <property type="term" value="P:methylation"/>
    <property type="evidence" value="ECO:0007669"/>
    <property type="project" value="UniProtKB-KW"/>
</dbReference>
<dbReference type="Gene3D" id="3.40.50.150">
    <property type="entry name" value="Vaccinia Virus protein VP39"/>
    <property type="match status" value="1"/>
</dbReference>
<dbReference type="PANTHER" id="PTHR43861:SF1">
    <property type="entry name" value="TRANS-ACONITATE 2-METHYLTRANSFERASE"/>
    <property type="match status" value="1"/>
</dbReference>